<reference evidence="1 2" key="1">
    <citation type="submission" date="2020-07" db="EMBL/GenBank/DDBJ databases">
        <title>Genomic Encyclopedia of Type Strains, Phase IV (KMG-V): Genome sequencing to study the core and pangenomes of soil and plant-associated prokaryotes.</title>
        <authorList>
            <person name="Whitman W."/>
        </authorList>
    </citation>
    <scope>NUCLEOTIDE SEQUENCE [LARGE SCALE GENOMIC DNA]</scope>
    <source>
        <strain evidence="1 2">S1</strain>
    </source>
</reference>
<dbReference type="AlphaFoldDB" id="A0A7J9NYI1"/>
<protein>
    <submittedName>
        <fullName evidence="1">Aspartate aminotransferase-like enzyme</fullName>
    </submittedName>
</protein>
<comment type="caution">
    <text evidence="1">The sequence shown here is derived from an EMBL/GenBank/DDBJ whole genome shotgun (WGS) entry which is preliminary data.</text>
</comment>
<sequence>MIIPHRKPCIESQIKTSGNLDELKMIINDRLYSEKEIQILPSGNSAIHIASEIVSKLNPNSKTLIPDMGGWKGFETYSKLSGLTVETLKTDLGVVNLEILDEKIKECGAKSLFLTSLAGYLAEQPLKEIAKVCSENDCLFIEDVSGKIGGDCGYGDMVVCSTGSPKIINCEYGGFLGVSKKINENLKDKNLKEDVKNLLKTYKMPNIYGKIIEETLISKKSYELCMKFSNIVKENMENAYFKDSDGVSVFLSYENPKEIAKNIDKSVKLDNGKSIITMCPLYERILRKGVVLEIKKMDIHKMSENEIYEILGFF</sequence>
<dbReference type="RefSeq" id="WP_181503509.1">
    <property type="nucleotide sequence ID" value="NZ_JACDUK010000001.1"/>
</dbReference>
<evidence type="ECO:0000313" key="2">
    <source>
        <dbReference type="Proteomes" id="UP000522365"/>
    </source>
</evidence>
<keyword evidence="1" id="KW-0032">Aminotransferase</keyword>
<dbReference type="Gene3D" id="3.40.640.10">
    <property type="entry name" value="Type I PLP-dependent aspartate aminotransferase-like (Major domain)"/>
    <property type="match status" value="1"/>
</dbReference>
<gene>
    <name evidence="1" type="ORF">HNP89_000010</name>
</gene>
<proteinExistence type="predicted"/>
<name>A0A7J9NYI1_METMI</name>
<keyword evidence="1" id="KW-0808">Transferase</keyword>
<dbReference type="EMBL" id="JACDUK010000001">
    <property type="protein sequence ID" value="MBA2852073.1"/>
    <property type="molecule type" value="Genomic_DNA"/>
</dbReference>
<dbReference type="InterPro" id="IPR015424">
    <property type="entry name" value="PyrdxlP-dep_Trfase"/>
</dbReference>
<evidence type="ECO:0000313" key="1">
    <source>
        <dbReference type="EMBL" id="MBA2852073.1"/>
    </source>
</evidence>
<dbReference type="SUPFAM" id="SSF53383">
    <property type="entry name" value="PLP-dependent transferases"/>
    <property type="match status" value="1"/>
</dbReference>
<dbReference type="GO" id="GO:0008483">
    <property type="term" value="F:transaminase activity"/>
    <property type="evidence" value="ECO:0007669"/>
    <property type="project" value="UniProtKB-KW"/>
</dbReference>
<dbReference type="Proteomes" id="UP000522365">
    <property type="component" value="Unassembled WGS sequence"/>
</dbReference>
<accession>A0A7J9NYI1</accession>
<dbReference type="InterPro" id="IPR015421">
    <property type="entry name" value="PyrdxlP-dep_Trfase_major"/>
</dbReference>
<organism evidence="1 2">
    <name type="scientific">Methanococcus maripaludis</name>
    <name type="common">Methanococcus deltae</name>
    <dbReference type="NCBI Taxonomy" id="39152"/>
    <lineage>
        <taxon>Archaea</taxon>
        <taxon>Methanobacteriati</taxon>
        <taxon>Methanobacteriota</taxon>
        <taxon>Methanomada group</taxon>
        <taxon>Methanococci</taxon>
        <taxon>Methanococcales</taxon>
        <taxon>Methanococcaceae</taxon>
        <taxon>Methanococcus</taxon>
    </lineage>
</organism>